<keyword evidence="1 3" id="KW-0812">Transmembrane</keyword>
<feature type="transmembrane region" description="Helical" evidence="1">
    <location>
        <begin position="67"/>
        <end position="88"/>
    </location>
</feature>
<feature type="transmembrane region" description="Helical" evidence="1">
    <location>
        <begin position="149"/>
        <end position="168"/>
    </location>
</feature>
<reference evidence="3 4" key="1">
    <citation type="submission" date="2016-05" db="EMBL/GenBank/DDBJ databases">
        <title>Single-cell genome of chain-forming Candidatus Thiomargarita nelsonii and comparison to other large sulfur-oxidizing bacteria.</title>
        <authorList>
            <person name="Winkel M."/>
            <person name="Salman V."/>
            <person name="Woyke T."/>
            <person name="Schulz-Vogt H."/>
            <person name="Richter M."/>
            <person name="Flood B."/>
            <person name="Bailey J."/>
            <person name="Amann R."/>
            <person name="Mussmann M."/>
        </authorList>
    </citation>
    <scope>NUCLEOTIDE SEQUENCE [LARGE SCALE GENOMIC DNA]</scope>
    <source>
        <strain evidence="3 4">THI036</strain>
    </source>
</reference>
<feature type="transmembrane region" description="Helical" evidence="1">
    <location>
        <begin position="180"/>
        <end position="196"/>
    </location>
</feature>
<feature type="domain" description="EamA" evidence="2">
    <location>
        <begin position="153"/>
        <end position="260"/>
    </location>
</feature>
<feature type="transmembrane region" description="Helical" evidence="1">
    <location>
        <begin position="95"/>
        <end position="114"/>
    </location>
</feature>
<dbReference type="EMBL" id="LUTY01000315">
    <property type="protein sequence ID" value="OAD23528.1"/>
    <property type="molecule type" value="Genomic_DNA"/>
</dbReference>
<feature type="transmembrane region" description="Helical" evidence="1">
    <location>
        <begin position="6"/>
        <end position="26"/>
    </location>
</feature>
<gene>
    <name evidence="3" type="ORF">THIOM_000636</name>
</gene>
<dbReference type="AlphaFoldDB" id="A0A176S6J5"/>
<organism evidence="3 4">
    <name type="scientific">Candidatus Thiomargarita nelsonii</name>
    <dbReference type="NCBI Taxonomy" id="1003181"/>
    <lineage>
        <taxon>Bacteria</taxon>
        <taxon>Pseudomonadati</taxon>
        <taxon>Pseudomonadota</taxon>
        <taxon>Gammaproteobacteria</taxon>
        <taxon>Thiotrichales</taxon>
        <taxon>Thiotrichaceae</taxon>
        <taxon>Thiomargarita</taxon>
    </lineage>
</organism>
<keyword evidence="4" id="KW-1185">Reference proteome</keyword>
<protein>
    <submittedName>
        <fullName evidence="3">Membrane protein containing DUF6, transmembrane</fullName>
    </submittedName>
</protein>
<feature type="transmembrane region" description="Helical" evidence="1">
    <location>
        <begin position="208"/>
        <end position="226"/>
    </location>
</feature>
<name>A0A176S6J5_9GAMM</name>
<dbReference type="Pfam" id="PF00892">
    <property type="entry name" value="EamA"/>
    <property type="match status" value="1"/>
</dbReference>
<dbReference type="GO" id="GO:0016020">
    <property type="term" value="C:membrane"/>
    <property type="evidence" value="ECO:0007669"/>
    <property type="project" value="InterPro"/>
</dbReference>
<feature type="transmembrane region" description="Helical" evidence="1">
    <location>
        <begin position="238"/>
        <end position="257"/>
    </location>
</feature>
<accession>A0A176S6J5</accession>
<evidence type="ECO:0000313" key="3">
    <source>
        <dbReference type="EMBL" id="OAD23528.1"/>
    </source>
</evidence>
<dbReference type="SUPFAM" id="SSF103481">
    <property type="entry name" value="Multidrug resistance efflux transporter EmrE"/>
    <property type="match status" value="2"/>
</dbReference>
<evidence type="ECO:0000259" key="2">
    <source>
        <dbReference type="Pfam" id="PF00892"/>
    </source>
</evidence>
<comment type="caution">
    <text evidence="3">The sequence shown here is derived from an EMBL/GenBank/DDBJ whole genome shotgun (WGS) entry which is preliminary data.</text>
</comment>
<keyword evidence="1" id="KW-1133">Transmembrane helix</keyword>
<feature type="transmembrane region" description="Helical" evidence="1">
    <location>
        <begin position="120"/>
        <end position="137"/>
    </location>
</feature>
<dbReference type="Proteomes" id="UP000076962">
    <property type="component" value="Unassembled WGS sequence"/>
</dbReference>
<keyword evidence="1" id="KW-0472">Membrane</keyword>
<dbReference type="InterPro" id="IPR037185">
    <property type="entry name" value="EmrE-like"/>
</dbReference>
<dbReference type="InterPro" id="IPR000620">
    <property type="entry name" value="EamA_dom"/>
</dbReference>
<proteinExistence type="predicted"/>
<sequence>MFETTLLTTFFALGATIAWGSGDFSGGLAVKRHNVYSVLLAAQLISFIPLLLLVLSFEFIVPQTADLLLGGLGGVCSMIGLLNLYTGLARGRMSIVAPLAAITASVIPVLIGILSDGPPTTVQSIGFIIALVAVWFLSSDGQRLEATAIELRFAIISGVGFAAFYVAIDRVSGDTALWPVLAARVASLIALSLYTISRRKWHTPTRSLLPLIALVGLLDTAGNYFFTMATQVGRLDVATIVSSLYPAITIMLAWLILKERYFEATFNNQEQ</sequence>
<evidence type="ECO:0000313" key="4">
    <source>
        <dbReference type="Proteomes" id="UP000076962"/>
    </source>
</evidence>
<feature type="transmembrane region" description="Helical" evidence="1">
    <location>
        <begin position="38"/>
        <end position="61"/>
    </location>
</feature>
<evidence type="ECO:0000256" key="1">
    <source>
        <dbReference type="SAM" id="Phobius"/>
    </source>
</evidence>